<accession>A0AAV0W3I2</accession>
<gene>
    <name evidence="2" type="ORF">MEUPH1_LOCUS6841</name>
</gene>
<sequence>MNWLQNPFANHTKPSMLTVSEYENLIDIKCSSSLKQKFGAENFDLNNFWIGLQDEYPTIVEKAITILLPFVTTYRCETGFSAYTYTKNKYRNRLDAAPDLRIQLSDIKPNFSDILRKYVKKFHSSH</sequence>
<organism evidence="2 3">
    <name type="scientific">Macrosiphum euphorbiae</name>
    <name type="common">potato aphid</name>
    <dbReference type="NCBI Taxonomy" id="13131"/>
    <lineage>
        <taxon>Eukaryota</taxon>
        <taxon>Metazoa</taxon>
        <taxon>Ecdysozoa</taxon>
        <taxon>Arthropoda</taxon>
        <taxon>Hexapoda</taxon>
        <taxon>Insecta</taxon>
        <taxon>Pterygota</taxon>
        <taxon>Neoptera</taxon>
        <taxon>Paraneoptera</taxon>
        <taxon>Hemiptera</taxon>
        <taxon>Sternorrhyncha</taxon>
        <taxon>Aphidomorpha</taxon>
        <taxon>Aphidoidea</taxon>
        <taxon>Aphididae</taxon>
        <taxon>Macrosiphini</taxon>
        <taxon>Macrosiphum</taxon>
    </lineage>
</organism>
<dbReference type="PANTHER" id="PTHR45913:SF19">
    <property type="entry name" value="LOW QUALITY PROTEIN: ZINC FINGER BED DOMAIN-CONTAINING PROTEIN 5-LIKE"/>
    <property type="match status" value="1"/>
</dbReference>
<feature type="domain" description="HAT C-terminal dimerisation" evidence="1">
    <location>
        <begin position="36"/>
        <end position="96"/>
    </location>
</feature>
<dbReference type="GO" id="GO:0046983">
    <property type="term" value="F:protein dimerization activity"/>
    <property type="evidence" value="ECO:0007669"/>
    <property type="project" value="InterPro"/>
</dbReference>
<dbReference type="Proteomes" id="UP001160148">
    <property type="component" value="Unassembled WGS sequence"/>
</dbReference>
<keyword evidence="3" id="KW-1185">Reference proteome</keyword>
<proteinExistence type="predicted"/>
<reference evidence="2 3" key="1">
    <citation type="submission" date="2023-01" db="EMBL/GenBank/DDBJ databases">
        <authorList>
            <person name="Whitehead M."/>
        </authorList>
    </citation>
    <scope>NUCLEOTIDE SEQUENCE [LARGE SCALE GENOMIC DNA]</scope>
</reference>
<evidence type="ECO:0000313" key="3">
    <source>
        <dbReference type="Proteomes" id="UP001160148"/>
    </source>
</evidence>
<name>A0AAV0W3I2_9HEMI</name>
<dbReference type="EMBL" id="CARXXK010000001">
    <property type="protein sequence ID" value="CAI6350371.1"/>
    <property type="molecule type" value="Genomic_DNA"/>
</dbReference>
<protein>
    <recommendedName>
        <fullName evidence="1">HAT C-terminal dimerisation domain-containing protein</fullName>
    </recommendedName>
</protein>
<evidence type="ECO:0000259" key="1">
    <source>
        <dbReference type="Pfam" id="PF05699"/>
    </source>
</evidence>
<dbReference type="PANTHER" id="PTHR45913">
    <property type="entry name" value="EPM2A-INTERACTING PROTEIN 1"/>
    <property type="match status" value="1"/>
</dbReference>
<evidence type="ECO:0000313" key="2">
    <source>
        <dbReference type="EMBL" id="CAI6350371.1"/>
    </source>
</evidence>
<dbReference type="Pfam" id="PF05699">
    <property type="entry name" value="Dimer_Tnp_hAT"/>
    <property type="match status" value="1"/>
</dbReference>
<dbReference type="AlphaFoldDB" id="A0AAV0W3I2"/>
<dbReference type="InterPro" id="IPR008906">
    <property type="entry name" value="HATC_C_dom"/>
</dbReference>
<comment type="caution">
    <text evidence="2">The sequence shown here is derived from an EMBL/GenBank/DDBJ whole genome shotgun (WGS) entry which is preliminary data.</text>
</comment>